<dbReference type="FunFam" id="1.20.1280.290:FF:000016">
    <property type="entry name" value="Cystinosin homolog"/>
    <property type="match status" value="1"/>
</dbReference>
<keyword evidence="7 11" id="KW-1133">Transmembrane helix</keyword>
<keyword evidence="5" id="KW-0677">Repeat</keyword>
<gene>
    <name evidence="12" type="ORF">B5807_10808</name>
</gene>
<keyword evidence="3" id="KW-0813">Transport</keyword>
<sequence>MTSPELEAFARAISRVLGWAYFLSWSGSFYPQPISNYMRKSTLGLAIDFPTLNVLGFCMYTVSTASFLYSPTIQAQYAHRHPEAPETTVRFNDFLFAAHGAVMCMVCYSQFFPKIWGFQVGKTQRASKAVLGIFWGCVAAIVWAIMIVRLRGRDGGYDASTWAWIDVIYVLGYVKLITVICKYIPQMWVNYKRKSTVGWSIYPMLMDFAGGWLSLAQLVIDSSLQHDWTGITANPVKFGLSNVTIVFDIIFMLQHYVLYRGSDKHLEEEEELAASWDAERERLIAERSA</sequence>
<dbReference type="GO" id="GO:0015293">
    <property type="term" value="F:symporter activity"/>
    <property type="evidence" value="ECO:0007669"/>
    <property type="project" value="UniProtKB-KW"/>
</dbReference>
<feature type="transmembrane region" description="Helical" evidence="11">
    <location>
        <begin position="162"/>
        <end position="184"/>
    </location>
</feature>
<name>A0A1Y2LLQ0_EPING</name>
<protein>
    <recommendedName>
        <fullName evidence="14">L-cystine transporter-like protein</fullName>
    </recommendedName>
</protein>
<dbReference type="PANTHER" id="PTHR13131">
    <property type="entry name" value="CYSTINOSIN"/>
    <property type="match status" value="1"/>
</dbReference>
<evidence type="ECO:0000256" key="6">
    <source>
        <dbReference type="ARBA" id="ARBA00022847"/>
    </source>
</evidence>
<keyword evidence="13" id="KW-1185">Reference proteome</keyword>
<dbReference type="GO" id="GO:0005774">
    <property type="term" value="C:vacuolar membrane"/>
    <property type="evidence" value="ECO:0007669"/>
    <property type="project" value="TreeGrafter"/>
</dbReference>
<dbReference type="InParanoid" id="A0A1Y2LLQ0"/>
<dbReference type="PANTHER" id="PTHR13131:SF5">
    <property type="entry name" value="CYSTINOSIN"/>
    <property type="match status" value="1"/>
</dbReference>
<evidence type="ECO:0000313" key="13">
    <source>
        <dbReference type="Proteomes" id="UP000193240"/>
    </source>
</evidence>
<dbReference type="NCBIfam" id="TIGR00951">
    <property type="entry name" value="2A43"/>
    <property type="match status" value="1"/>
</dbReference>
<dbReference type="SMART" id="SM00679">
    <property type="entry name" value="CTNS"/>
    <property type="match status" value="2"/>
</dbReference>
<comment type="subcellular location">
    <subcellularLocation>
        <location evidence="1">Lysosome membrane</location>
        <topology evidence="1">Multi-pass membrane protein</topology>
    </subcellularLocation>
</comment>
<dbReference type="InterPro" id="IPR006603">
    <property type="entry name" value="PQ-loop_rpt"/>
</dbReference>
<dbReference type="EMBL" id="KZ107857">
    <property type="protein sequence ID" value="OSS44529.1"/>
    <property type="molecule type" value="Genomic_DNA"/>
</dbReference>
<evidence type="ECO:0000256" key="9">
    <source>
        <dbReference type="ARBA" id="ARBA00023228"/>
    </source>
</evidence>
<evidence type="ECO:0008006" key="14">
    <source>
        <dbReference type="Google" id="ProtNLM"/>
    </source>
</evidence>
<feature type="transmembrane region" description="Helical" evidence="11">
    <location>
        <begin position="43"/>
        <end position="69"/>
    </location>
</feature>
<dbReference type="STRING" id="105696.A0A1Y2LLQ0"/>
<dbReference type="Pfam" id="PF04193">
    <property type="entry name" value="PQ-loop"/>
    <property type="match status" value="2"/>
</dbReference>
<reference evidence="12 13" key="1">
    <citation type="journal article" date="2017" name="Genome Announc.">
        <title>Genome sequence of the saprophytic ascomycete Epicoccum nigrum ICMP 19927 strain isolated from New Zealand.</title>
        <authorList>
            <person name="Fokin M."/>
            <person name="Fleetwood D."/>
            <person name="Weir B.S."/>
            <person name="Villas-Boas S.G."/>
        </authorList>
    </citation>
    <scope>NUCLEOTIDE SEQUENCE [LARGE SCALE GENOMIC DNA]</scope>
    <source>
        <strain evidence="12 13">ICMP 19927</strain>
    </source>
</reference>
<dbReference type="Gene3D" id="1.20.1280.290">
    <property type="match status" value="2"/>
</dbReference>
<dbReference type="FunCoup" id="A0A1Y2LLQ0">
    <property type="interactions" value="219"/>
</dbReference>
<feature type="transmembrane region" description="Helical" evidence="11">
    <location>
        <begin position="12"/>
        <end position="31"/>
    </location>
</feature>
<evidence type="ECO:0000256" key="3">
    <source>
        <dbReference type="ARBA" id="ARBA00022448"/>
    </source>
</evidence>
<organism evidence="12 13">
    <name type="scientific">Epicoccum nigrum</name>
    <name type="common">Soil fungus</name>
    <name type="synonym">Epicoccum purpurascens</name>
    <dbReference type="NCBI Taxonomy" id="105696"/>
    <lineage>
        <taxon>Eukaryota</taxon>
        <taxon>Fungi</taxon>
        <taxon>Dikarya</taxon>
        <taxon>Ascomycota</taxon>
        <taxon>Pezizomycotina</taxon>
        <taxon>Dothideomycetes</taxon>
        <taxon>Pleosporomycetidae</taxon>
        <taxon>Pleosporales</taxon>
        <taxon>Pleosporineae</taxon>
        <taxon>Didymellaceae</taxon>
        <taxon>Epicoccum</taxon>
    </lineage>
</organism>
<evidence type="ECO:0000256" key="1">
    <source>
        <dbReference type="ARBA" id="ARBA00004155"/>
    </source>
</evidence>
<dbReference type="OMA" id="WIDVIYT"/>
<evidence type="ECO:0000256" key="4">
    <source>
        <dbReference type="ARBA" id="ARBA00022692"/>
    </source>
</evidence>
<keyword evidence="4 11" id="KW-0812">Transmembrane</keyword>
<dbReference type="InterPro" id="IPR005282">
    <property type="entry name" value="LC_transporter"/>
</dbReference>
<evidence type="ECO:0000256" key="11">
    <source>
        <dbReference type="SAM" id="Phobius"/>
    </source>
</evidence>
<dbReference type="GO" id="GO:0000324">
    <property type="term" value="C:fungal-type vacuole"/>
    <property type="evidence" value="ECO:0007669"/>
    <property type="project" value="TreeGrafter"/>
</dbReference>
<keyword evidence="6" id="KW-0769">Symport</keyword>
<accession>A0A1Y2LLQ0</accession>
<comment type="catalytic activity">
    <reaction evidence="10">
        <text>L-cystine(out) + H(+)(out) = L-cystine(in) + H(+)(in)</text>
        <dbReference type="Rhea" id="RHEA:66172"/>
        <dbReference type="ChEBI" id="CHEBI:15378"/>
        <dbReference type="ChEBI" id="CHEBI:35491"/>
    </reaction>
    <physiologicalReaction direction="left-to-right" evidence="10">
        <dbReference type="Rhea" id="RHEA:66173"/>
    </physiologicalReaction>
</comment>
<comment type="similarity">
    <text evidence="2">Belongs to the cystinosin family.</text>
</comment>
<keyword evidence="9" id="KW-0458">Lysosome</keyword>
<evidence type="ECO:0000313" key="12">
    <source>
        <dbReference type="EMBL" id="OSS44529.1"/>
    </source>
</evidence>
<evidence type="ECO:0000256" key="8">
    <source>
        <dbReference type="ARBA" id="ARBA00023136"/>
    </source>
</evidence>
<evidence type="ECO:0000256" key="5">
    <source>
        <dbReference type="ARBA" id="ARBA00022737"/>
    </source>
</evidence>
<dbReference type="Proteomes" id="UP000193240">
    <property type="component" value="Unassembled WGS sequence"/>
</dbReference>
<feature type="transmembrane region" description="Helical" evidence="11">
    <location>
        <begin position="240"/>
        <end position="259"/>
    </location>
</feature>
<dbReference type="AlphaFoldDB" id="A0A1Y2LLQ0"/>
<evidence type="ECO:0000256" key="2">
    <source>
        <dbReference type="ARBA" id="ARBA00006855"/>
    </source>
</evidence>
<dbReference type="GO" id="GO:0015184">
    <property type="term" value="F:L-cystine transmembrane transporter activity"/>
    <property type="evidence" value="ECO:0007669"/>
    <property type="project" value="TreeGrafter"/>
</dbReference>
<evidence type="ECO:0000256" key="7">
    <source>
        <dbReference type="ARBA" id="ARBA00022989"/>
    </source>
</evidence>
<feature type="transmembrane region" description="Helical" evidence="11">
    <location>
        <begin position="196"/>
        <end position="220"/>
    </location>
</feature>
<proteinExistence type="inferred from homology"/>
<feature type="transmembrane region" description="Helical" evidence="11">
    <location>
        <begin position="129"/>
        <end position="150"/>
    </location>
</feature>
<keyword evidence="8 11" id="KW-0472">Membrane</keyword>
<evidence type="ECO:0000256" key="10">
    <source>
        <dbReference type="ARBA" id="ARBA00048473"/>
    </source>
</evidence>